<evidence type="ECO:0000313" key="1">
    <source>
        <dbReference type="EMBL" id="GBP34719.1"/>
    </source>
</evidence>
<reference evidence="1 2" key="1">
    <citation type="journal article" date="2019" name="Commun. Biol.">
        <title>The bagworm genome reveals a unique fibroin gene that provides high tensile strength.</title>
        <authorList>
            <person name="Kono N."/>
            <person name="Nakamura H."/>
            <person name="Ohtoshi R."/>
            <person name="Tomita M."/>
            <person name="Numata K."/>
            <person name="Arakawa K."/>
        </authorList>
    </citation>
    <scope>NUCLEOTIDE SEQUENCE [LARGE SCALE GENOMIC DNA]</scope>
</reference>
<gene>
    <name evidence="1" type="ORF">EVAR_31589_1</name>
</gene>
<name>A0A4C1V7Q0_EUMVA</name>
<dbReference type="EMBL" id="BGZK01000292">
    <property type="protein sequence ID" value="GBP34719.1"/>
    <property type="molecule type" value="Genomic_DNA"/>
</dbReference>
<keyword evidence="2" id="KW-1185">Reference proteome</keyword>
<evidence type="ECO:0000313" key="2">
    <source>
        <dbReference type="Proteomes" id="UP000299102"/>
    </source>
</evidence>
<sequence length="116" mass="13413">MLNDVTVLRVLFAEIVALMKKLILYKRALRIRFAPRSFKTKFFILFKQKTSEGRIASHKGGDELYKSLTFASFQGHIMYLLSTLRQIGNNRQYLPLKGFRSARAPGVGRDYTRVLI</sequence>
<comment type="caution">
    <text evidence="1">The sequence shown here is derived from an EMBL/GenBank/DDBJ whole genome shotgun (WGS) entry which is preliminary data.</text>
</comment>
<proteinExistence type="predicted"/>
<organism evidence="1 2">
    <name type="scientific">Eumeta variegata</name>
    <name type="common">Bagworm moth</name>
    <name type="synonym">Eumeta japonica</name>
    <dbReference type="NCBI Taxonomy" id="151549"/>
    <lineage>
        <taxon>Eukaryota</taxon>
        <taxon>Metazoa</taxon>
        <taxon>Ecdysozoa</taxon>
        <taxon>Arthropoda</taxon>
        <taxon>Hexapoda</taxon>
        <taxon>Insecta</taxon>
        <taxon>Pterygota</taxon>
        <taxon>Neoptera</taxon>
        <taxon>Endopterygota</taxon>
        <taxon>Lepidoptera</taxon>
        <taxon>Glossata</taxon>
        <taxon>Ditrysia</taxon>
        <taxon>Tineoidea</taxon>
        <taxon>Psychidae</taxon>
        <taxon>Oiketicinae</taxon>
        <taxon>Eumeta</taxon>
    </lineage>
</organism>
<dbReference type="AlphaFoldDB" id="A0A4C1V7Q0"/>
<dbReference type="Proteomes" id="UP000299102">
    <property type="component" value="Unassembled WGS sequence"/>
</dbReference>
<protein>
    <submittedName>
        <fullName evidence="1">Uncharacterized protein</fullName>
    </submittedName>
</protein>
<accession>A0A4C1V7Q0</accession>